<comment type="subcellular location">
    <subcellularLocation>
        <location evidence="10">Endoplasmic reticulum membrane</location>
        <topology evidence="10">Multi-pass membrane protein</topology>
    </subcellularLocation>
    <subcellularLocation>
        <location evidence="1">Membrane</location>
        <topology evidence="1">Multi-pass membrane protein</topology>
    </subcellularLocation>
</comment>
<evidence type="ECO:0000313" key="11">
    <source>
        <dbReference type="EMBL" id="GLI61229.1"/>
    </source>
</evidence>
<dbReference type="InterPro" id="IPR007269">
    <property type="entry name" value="ICMT_MeTrfase"/>
</dbReference>
<feature type="transmembrane region" description="Helical" evidence="10">
    <location>
        <begin position="131"/>
        <end position="159"/>
    </location>
</feature>
<dbReference type="InterPro" id="IPR025770">
    <property type="entry name" value="PPMT_MeTrfase"/>
</dbReference>
<dbReference type="PROSITE" id="PS51564">
    <property type="entry name" value="SAM_ICMT"/>
    <property type="match status" value="1"/>
</dbReference>
<evidence type="ECO:0000256" key="7">
    <source>
        <dbReference type="ARBA" id="ARBA00022692"/>
    </source>
</evidence>
<dbReference type="EC" id="2.1.1.100" evidence="3 10"/>
<feature type="transmembrane region" description="Helical" evidence="10">
    <location>
        <begin position="38"/>
        <end position="56"/>
    </location>
</feature>
<dbReference type="EMBL" id="BSDZ01000010">
    <property type="protein sequence ID" value="GLI61229.1"/>
    <property type="molecule type" value="Genomic_DNA"/>
</dbReference>
<keyword evidence="6 10" id="KW-0949">S-adenosyl-L-methionine</keyword>
<dbReference type="Proteomes" id="UP001165090">
    <property type="component" value="Unassembled WGS sequence"/>
</dbReference>
<evidence type="ECO:0000256" key="4">
    <source>
        <dbReference type="ARBA" id="ARBA00022603"/>
    </source>
</evidence>
<name>A0ABQ5RUW2_9CHLO</name>
<evidence type="ECO:0000256" key="5">
    <source>
        <dbReference type="ARBA" id="ARBA00022679"/>
    </source>
</evidence>
<keyword evidence="5" id="KW-0808">Transferase</keyword>
<comment type="cofactor">
    <cofactor evidence="10">
        <name>Zn(2+)</name>
        <dbReference type="ChEBI" id="CHEBI:29105"/>
    </cofactor>
    <text evidence="10">Divalent metal cations. Probably Zn(2+).</text>
</comment>
<dbReference type="Gene3D" id="1.20.120.1630">
    <property type="match status" value="1"/>
</dbReference>
<dbReference type="PANTHER" id="PTHR12714:SF9">
    <property type="entry name" value="PROTEIN-S-ISOPRENYLCYSTEINE O-METHYLTRANSFERASE"/>
    <property type="match status" value="1"/>
</dbReference>
<evidence type="ECO:0000256" key="9">
    <source>
        <dbReference type="ARBA" id="ARBA00023136"/>
    </source>
</evidence>
<protein>
    <recommendedName>
        <fullName evidence="3 10">Protein-S-isoprenylcysteine O-methyltransferase</fullName>
        <ecNumber evidence="3 10">2.1.1.100</ecNumber>
    </recommendedName>
</protein>
<evidence type="ECO:0000256" key="2">
    <source>
        <dbReference type="ARBA" id="ARBA00009140"/>
    </source>
</evidence>
<dbReference type="PANTHER" id="PTHR12714">
    <property type="entry name" value="PROTEIN-S ISOPRENYLCYSTEINE O-METHYLTRANSFERASE"/>
    <property type="match status" value="1"/>
</dbReference>
<feature type="non-terminal residue" evidence="11">
    <location>
        <position position="165"/>
    </location>
</feature>
<evidence type="ECO:0000256" key="6">
    <source>
        <dbReference type="ARBA" id="ARBA00022691"/>
    </source>
</evidence>
<keyword evidence="4 10" id="KW-0489">Methyltransferase</keyword>
<evidence type="ECO:0000256" key="10">
    <source>
        <dbReference type="RuleBase" id="RU362022"/>
    </source>
</evidence>
<comment type="similarity">
    <text evidence="2 10">Belongs to the class VI-like SAM-binding methyltransferase superfamily. Isoprenylcysteine carboxyl methyltransferase family.</text>
</comment>
<feature type="transmembrane region" description="Helical" evidence="10">
    <location>
        <begin position="6"/>
        <end position="26"/>
    </location>
</feature>
<evidence type="ECO:0000256" key="3">
    <source>
        <dbReference type="ARBA" id="ARBA00012151"/>
    </source>
</evidence>
<evidence type="ECO:0000256" key="1">
    <source>
        <dbReference type="ARBA" id="ARBA00004141"/>
    </source>
</evidence>
<comment type="caution">
    <text evidence="10">Lacks conserved residue(s) required for the propagation of feature annotation.</text>
</comment>
<keyword evidence="8 10" id="KW-1133">Transmembrane helix</keyword>
<keyword evidence="10" id="KW-0256">Endoplasmic reticulum</keyword>
<keyword evidence="9 10" id="KW-0472">Membrane</keyword>
<reference evidence="11 12" key="1">
    <citation type="journal article" date="2023" name="IScience">
        <title>Expanded male sex-determining region conserved during the evolution of homothallism in the green alga Volvox.</title>
        <authorList>
            <person name="Yamamoto K."/>
            <person name="Matsuzaki R."/>
            <person name="Mahakham W."/>
            <person name="Heman W."/>
            <person name="Sekimoto H."/>
            <person name="Kawachi M."/>
            <person name="Minakuchi Y."/>
            <person name="Toyoda A."/>
            <person name="Nozaki H."/>
        </authorList>
    </citation>
    <scope>NUCLEOTIDE SEQUENCE [LARGE SCALE GENOMIC DNA]</scope>
    <source>
        <strain evidence="11 12">NIES-4468</strain>
    </source>
</reference>
<organism evidence="11 12">
    <name type="scientific">Volvox africanus</name>
    <dbReference type="NCBI Taxonomy" id="51714"/>
    <lineage>
        <taxon>Eukaryota</taxon>
        <taxon>Viridiplantae</taxon>
        <taxon>Chlorophyta</taxon>
        <taxon>core chlorophytes</taxon>
        <taxon>Chlorophyceae</taxon>
        <taxon>CS clade</taxon>
        <taxon>Chlamydomonadales</taxon>
        <taxon>Volvocaceae</taxon>
        <taxon>Volvox</taxon>
    </lineage>
</organism>
<dbReference type="Pfam" id="PF04140">
    <property type="entry name" value="ICMT"/>
    <property type="match status" value="1"/>
</dbReference>
<keyword evidence="7 10" id="KW-0812">Transmembrane</keyword>
<gene>
    <name evidence="11" type="ORF">VaNZ11_003529</name>
</gene>
<keyword evidence="12" id="KW-1185">Reference proteome</keyword>
<accession>A0ABQ5RUW2</accession>
<evidence type="ECO:0000256" key="8">
    <source>
        <dbReference type="ARBA" id="ARBA00022989"/>
    </source>
</evidence>
<proteinExistence type="inferred from homology"/>
<evidence type="ECO:0000313" key="12">
    <source>
        <dbReference type="Proteomes" id="UP001165090"/>
    </source>
</evidence>
<sequence>MIGMPLNVFLVSLAFFHCSEFILAMIFMRDELSIKSWLLSKAYATTMLFAVLEYVLEGWAVPALKVGDGGMGYVSSLGLVLIVLGEGIRKLAIFTAKSNFTHNMRTARQPKHVLITRGIYGYVRHPGYLGWYIWCLGTQVLLCNPICFFGFAVLAWRFFSLRIKI</sequence>
<comment type="catalytic activity">
    <reaction evidence="10">
        <text>[protein]-C-terminal S-[(2E,6E)-farnesyl]-L-cysteine + S-adenosyl-L-methionine = [protein]-C-terminal S-[(2E,6E)-farnesyl]-L-cysteine methyl ester + S-adenosyl-L-homocysteine</text>
        <dbReference type="Rhea" id="RHEA:21672"/>
        <dbReference type="Rhea" id="RHEA-COMP:12125"/>
        <dbReference type="Rhea" id="RHEA-COMP:12126"/>
        <dbReference type="ChEBI" id="CHEBI:57856"/>
        <dbReference type="ChEBI" id="CHEBI:59789"/>
        <dbReference type="ChEBI" id="CHEBI:90510"/>
        <dbReference type="ChEBI" id="CHEBI:90511"/>
        <dbReference type="EC" id="2.1.1.100"/>
    </reaction>
</comment>
<comment type="caution">
    <text evidence="11">The sequence shown here is derived from an EMBL/GenBank/DDBJ whole genome shotgun (WGS) entry which is preliminary data.</text>
</comment>